<dbReference type="EMBL" id="BMMZ01000013">
    <property type="protein sequence ID" value="GGL78333.1"/>
    <property type="molecule type" value="Genomic_DNA"/>
</dbReference>
<dbReference type="Pfam" id="PF00676">
    <property type="entry name" value="E1_dh"/>
    <property type="match status" value="1"/>
</dbReference>
<accession>A0A917SG73</accession>
<dbReference type="SUPFAM" id="SSF52518">
    <property type="entry name" value="Thiamin diphosphate-binding fold (THDP-binding)"/>
    <property type="match status" value="2"/>
</dbReference>
<feature type="domain" description="Transketolase-like pyrimidine-binding" evidence="6">
    <location>
        <begin position="396"/>
        <end position="577"/>
    </location>
</feature>
<reference evidence="7" key="1">
    <citation type="journal article" date="2014" name="Int. J. Syst. Evol. Microbiol.">
        <title>Complete genome sequence of Corynebacterium casei LMG S-19264T (=DSM 44701T), isolated from a smear-ripened cheese.</title>
        <authorList>
            <consortium name="US DOE Joint Genome Institute (JGI-PGF)"/>
            <person name="Walter F."/>
            <person name="Albersmeier A."/>
            <person name="Kalinowski J."/>
            <person name="Ruckert C."/>
        </authorList>
    </citation>
    <scope>NUCLEOTIDE SEQUENCE</scope>
    <source>
        <strain evidence="7">CGMCC 4.7306</strain>
    </source>
</reference>
<dbReference type="InterPro" id="IPR009014">
    <property type="entry name" value="Transketo_C/PFOR_II"/>
</dbReference>
<organism evidence="7 8">
    <name type="scientific">Microlunatus endophyticus</name>
    <dbReference type="NCBI Taxonomy" id="1716077"/>
    <lineage>
        <taxon>Bacteria</taxon>
        <taxon>Bacillati</taxon>
        <taxon>Actinomycetota</taxon>
        <taxon>Actinomycetes</taxon>
        <taxon>Propionibacteriales</taxon>
        <taxon>Propionibacteriaceae</taxon>
        <taxon>Microlunatus</taxon>
    </lineage>
</organism>
<comment type="caution">
    <text evidence="7">The sequence shown here is derived from an EMBL/GenBank/DDBJ whole genome shotgun (WGS) entry which is preliminary data.</text>
</comment>
<evidence type="ECO:0000256" key="5">
    <source>
        <dbReference type="ARBA" id="ARBA00051911"/>
    </source>
</evidence>
<sequence>MAGTSPTPPGGALDAHLRGAVQNLIPRRGIEHRLSRAELELIFDAQAGSRHVDIVARELQAGGQGFYTIGSAGHESNAVIAAALRPDDPALLHYRSGAFYLFRSGPDGSRDILQGLMTLAEEPIAGGRHKVFGNRELHIIPQTSTIASHLPRAVGLAISLPRAYRIAPDTAAPRWPADAVVVCSFGDASANHSTAVGAINTALNTAYRGLPVPVLFICEDNGYGISVPTPKGWIETAYGSRPGLDYFACDGTDPEAVYAAATAAARVVRERRRPAFLHLRCARFLAHAGSDAEISYRSQRQIEADYDRDPLLGTAQGLVDLGVRPAEVLDRYDARRADLDHQVQTLLGRPRLGSAEEVMGPLAPRHPDQVADRALGLSKRPSMGSGNTSASPGTGATLAESINKTLDDILTNEARAIVFGEDVGVKGGVYGVTRGLARRHGAARVFDSVLDEQSILGLALGSGLAGLLPIPEIQYLAYLHNAIDQLRGEAATQQFFSTDQFRNPLVLRLPGLSYQKGFGGHFHNDNAIASLRDIPGLVVGCPSQGDDAAAMLRTLVAAGLVDGTVSVFLEPIALYHRRDLAEPGDDGWLSADQGGQVPIGSARVRREGDDLTMITFGNGVPMSLLVADRLAVDGIETTVLDLRWLKPLPIDDIVAAAARTGHVLVVDETRHSGGVGEGVITALVEHGFDQMIERVASQDSFIPLGSASDHVLLGPDEIEKAAHELVGINRAAARRAR</sequence>
<dbReference type="InterPro" id="IPR005475">
    <property type="entry name" value="Transketolase-like_Pyr-bd"/>
</dbReference>
<dbReference type="PANTHER" id="PTHR42980:SF1">
    <property type="entry name" value="2-OXOISOVALERATE DEHYDROGENASE SUBUNIT BETA, MITOCHONDRIAL"/>
    <property type="match status" value="1"/>
</dbReference>
<dbReference type="GO" id="GO:0009083">
    <property type="term" value="P:branched-chain amino acid catabolic process"/>
    <property type="evidence" value="ECO:0007669"/>
    <property type="project" value="TreeGrafter"/>
</dbReference>
<dbReference type="RefSeq" id="WP_188897294.1">
    <property type="nucleotide sequence ID" value="NZ_BMMZ01000013.1"/>
</dbReference>
<keyword evidence="3" id="KW-0560">Oxidoreductase</keyword>
<dbReference type="GO" id="GO:0006099">
    <property type="term" value="P:tricarboxylic acid cycle"/>
    <property type="evidence" value="ECO:0007669"/>
    <property type="project" value="UniProtKB-KW"/>
</dbReference>
<evidence type="ECO:0000313" key="7">
    <source>
        <dbReference type="EMBL" id="GGL78333.1"/>
    </source>
</evidence>
<dbReference type="Gene3D" id="3.40.50.970">
    <property type="match status" value="2"/>
</dbReference>
<dbReference type="GO" id="GO:0004591">
    <property type="term" value="F:oxoglutarate dehydrogenase (succinyl-transferring) activity"/>
    <property type="evidence" value="ECO:0007669"/>
    <property type="project" value="UniProtKB-EC"/>
</dbReference>
<keyword evidence="8" id="KW-1185">Reference proteome</keyword>
<dbReference type="Pfam" id="PF02780">
    <property type="entry name" value="Transketolase_C"/>
    <property type="match status" value="1"/>
</dbReference>
<dbReference type="Gene3D" id="3.40.50.920">
    <property type="match status" value="1"/>
</dbReference>
<proteinExistence type="predicted"/>
<dbReference type="SUPFAM" id="SSF52922">
    <property type="entry name" value="TK C-terminal domain-like"/>
    <property type="match status" value="1"/>
</dbReference>
<dbReference type="AlphaFoldDB" id="A0A917SG73"/>
<dbReference type="GO" id="GO:0000287">
    <property type="term" value="F:magnesium ion binding"/>
    <property type="evidence" value="ECO:0007669"/>
    <property type="project" value="UniProtKB-ARBA"/>
</dbReference>
<comment type="cofactor">
    <cofactor evidence="1">
        <name>thiamine diphosphate</name>
        <dbReference type="ChEBI" id="CHEBI:58937"/>
    </cofactor>
</comment>
<dbReference type="GO" id="GO:0007584">
    <property type="term" value="P:response to nutrient"/>
    <property type="evidence" value="ECO:0007669"/>
    <property type="project" value="TreeGrafter"/>
</dbReference>
<keyword evidence="2" id="KW-0816">Tricarboxylic acid cycle</keyword>
<protein>
    <submittedName>
        <fullName evidence="7">MFS transporter</fullName>
    </submittedName>
</protein>
<dbReference type="InterPro" id="IPR001017">
    <property type="entry name" value="DH_E1"/>
</dbReference>
<reference evidence="7" key="2">
    <citation type="submission" date="2020-09" db="EMBL/GenBank/DDBJ databases">
        <authorList>
            <person name="Sun Q."/>
            <person name="Zhou Y."/>
        </authorList>
    </citation>
    <scope>NUCLEOTIDE SEQUENCE</scope>
    <source>
        <strain evidence="7">CGMCC 4.7306</strain>
    </source>
</reference>
<evidence type="ECO:0000256" key="2">
    <source>
        <dbReference type="ARBA" id="ARBA00022532"/>
    </source>
</evidence>
<evidence type="ECO:0000313" key="8">
    <source>
        <dbReference type="Proteomes" id="UP000613840"/>
    </source>
</evidence>
<dbReference type="PANTHER" id="PTHR42980">
    <property type="entry name" value="2-OXOISOVALERATE DEHYDROGENASE SUBUNIT BETA-RELATED"/>
    <property type="match status" value="1"/>
</dbReference>
<gene>
    <name evidence="7" type="ORF">GCM10011575_40810</name>
</gene>
<dbReference type="SMART" id="SM00861">
    <property type="entry name" value="Transket_pyr"/>
    <property type="match status" value="1"/>
</dbReference>
<evidence type="ECO:0000256" key="3">
    <source>
        <dbReference type="ARBA" id="ARBA00023002"/>
    </source>
</evidence>
<dbReference type="InterPro" id="IPR029061">
    <property type="entry name" value="THDP-binding"/>
</dbReference>
<dbReference type="InterPro" id="IPR033248">
    <property type="entry name" value="Transketolase_C"/>
</dbReference>
<comment type="catalytic activity">
    <reaction evidence="5">
        <text>N(6)-[(R)-lipoyl]-L-lysyl-[protein] + 2-oxoglutarate + H(+) = N(6)-[(R)-S(8)-succinyldihydrolipoyl]-L-lysyl-[protein] + CO2</text>
        <dbReference type="Rhea" id="RHEA:12188"/>
        <dbReference type="Rhea" id="RHEA-COMP:10474"/>
        <dbReference type="Rhea" id="RHEA-COMP:20092"/>
        <dbReference type="ChEBI" id="CHEBI:15378"/>
        <dbReference type="ChEBI" id="CHEBI:16526"/>
        <dbReference type="ChEBI" id="CHEBI:16810"/>
        <dbReference type="ChEBI" id="CHEBI:83099"/>
        <dbReference type="ChEBI" id="CHEBI:83120"/>
        <dbReference type="EC" id="1.2.4.2"/>
    </reaction>
</comment>
<keyword evidence="4" id="KW-0786">Thiamine pyrophosphate</keyword>
<evidence type="ECO:0000259" key="6">
    <source>
        <dbReference type="SMART" id="SM00861"/>
    </source>
</evidence>
<name>A0A917SG73_9ACTN</name>
<dbReference type="Pfam" id="PF02779">
    <property type="entry name" value="Transket_pyr"/>
    <property type="match status" value="1"/>
</dbReference>
<evidence type="ECO:0000256" key="4">
    <source>
        <dbReference type="ARBA" id="ARBA00023052"/>
    </source>
</evidence>
<dbReference type="Proteomes" id="UP000613840">
    <property type="component" value="Unassembled WGS sequence"/>
</dbReference>
<evidence type="ECO:0000256" key="1">
    <source>
        <dbReference type="ARBA" id="ARBA00001964"/>
    </source>
</evidence>